<sequence length="184" mass="21326">MTNGAKAMFFIPSEMGFYMQKHFSVKNEKINFFTDFSQKYFWAGLFTFFSHTTHNNVFHCWFFVPAIPLFLFFTEEVSGSLFLFSHRRCVSSPPPLASLQFQYWSSPCRLISFQKTLIPHSLFLFFLHYFKSREKQSGGGKMLAIARQRMLGQSFKKILPAVSVLRSYSSAAKQVPIAKSTICF</sequence>
<dbReference type="Proteomes" id="UP000818029">
    <property type="component" value="Chromosome D13"/>
</dbReference>
<proteinExistence type="predicted"/>
<reference evidence="2" key="2">
    <citation type="submission" date="2025-08" db="UniProtKB">
        <authorList>
            <consortium name="RefSeq"/>
        </authorList>
    </citation>
    <scope>IDENTIFICATION</scope>
</reference>
<protein>
    <submittedName>
        <fullName evidence="2">Uncharacterized protein</fullName>
    </submittedName>
</protein>
<keyword evidence="1" id="KW-1185">Reference proteome</keyword>
<name>A0ABM3BBX3_GOSHI</name>
<dbReference type="GeneID" id="121224966"/>
<dbReference type="RefSeq" id="XP_040964556.1">
    <property type="nucleotide sequence ID" value="XM_041108622.1"/>
</dbReference>
<evidence type="ECO:0000313" key="2">
    <source>
        <dbReference type="RefSeq" id="XP_040964556.1"/>
    </source>
</evidence>
<gene>
    <name evidence="2" type="primary">LOC121224966</name>
</gene>
<reference evidence="1" key="1">
    <citation type="journal article" date="2020" name="Nat. Genet.">
        <title>Genomic diversifications of five Gossypium allopolyploid species and their impact on cotton improvement.</title>
        <authorList>
            <person name="Chen Z.J."/>
            <person name="Sreedasyam A."/>
            <person name="Ando A."/>
            <person name="Song Q."/>
            <person name="De Santiago L.M."/>
            <person name="Hulse-Kemp A.M."/>
            <person name="Ding M."/>
            <person name="Ye W."/>
            <person name="Kirkbride R.C."/>
            <person name="Jenkins J."/>
            <person name="Plott C."/>
            <person name="Lovell J."/>
            <person name="Lin Y.M."/>
            <person name="Vaughn R."/>
            <person name="Liu B."/>
            <person name="Simpson S."/>
            <person name="Scheffler B.E."/>
            <person name="Wen L."/>
            <person name="Saski C.A."/>
            <person name="Grover C.E."/>
            <person name="Hu G."/>
            <person name="Conover J.L."/>
            <person name="Carlson J.W."/>
            <person name="Shu S."/>
            <person name="Boston L.B."/>
            <person name="Williams M."/>
            <person name="Peterson D.G."/>
            <person name="McGee K."/>
            <person name="Jones D.C."/>
            <person name="Wendel J.F."/>
            <person name="Stelly D.M."/>
            <person name="Grimwood J."/>
            <person name="Schmutz J."/>
        </authorList>
    </citation>
    <scope>NUCLEOTIDE SEQUENCE [LARGE SCALE GENOMIC DNA]</scope>
    <source>
        <strain evidence="1">cv. TM-1</strain>
    </source>
</reference>
<organism evidence="1 2">
    <name type="scientific">Gossypium hirsutum</name>
    <name type="common">Upland cotton</name>
    <name type="synonym">Gossypium mexicanum</name>
    <dbReference type="NCBI Taxonomy" id="3635"/>
    <lineage>
        <taxon>Eukaryota</taxon>
        <taxon>Viridiplantae</taxon>
        <taxon>Streptophyta</taxon>
        <taxon>Embryophyta</taxon>
        <taxon>Tracheophyta</taxon>
        <taxon>Spermatophyta</taxon>
        <taxon>Magnoliopsida</taxon>
        <taxon>eudicotyledons</taxon>
        <taxon>Gunneridae</taxon>
        <taxon>Pentapetalae</taxon>
        <taxon>rosids</taxon>
        <taxon>malvids</taxon>
        <taxon>Malvales</taxon>
        <taxon>Malvaceae</taxon>
        <taxon>Malvoideae</taxon>
        <taxon>Gossypium</taxon>
    </lineage>
</organism>
<accession>A0ABM3BBX3</accession>
<evidence type="ECO:0000313" key="1">
    <source>
        <dbReference type="Proteomes" id="UP000818029"/>
    </source>
</evidence>